<keyword evidence="2" id="KW-1185">Reference proteome</keyword>
<gene>
    <name evidence="1" type="ORF">Atai01_79690</name>
</gene>
<proteinExistence type="predicted"/>
<protein>
    <submittedName>
        <fullName evidence="1">Uncharacterized protein</fullName>
    </submittedName>
</protein>
<accession>A0A9W6RCD9</accession>
<evidence type="ECO:0000313" key="1">
    <source>
        <dbReference type="EMBL" id="GLY71350.1"/>
    </source>
</evidence>
<name>A0A9W6RCD9_9PSEU</name>
<comment type="caution">
    <text evidence="1">The sequence shown here is derived from an EMBL/GenBank/DDBJ whole genome shotgun (WGS) entry which is preliminary data.</text>
</comment>
<sequence length="64" mass="6955">MRPGIAACAGDRHAAATDLGVQHDIAGGRRFRLPRKADDDEDLVYGDLRQQIKGEHDVATERAA</sequence>
<dbReference type="Proteomes" id="UP001165136">
    <property type="component" value="Unassembled WGS sequence"/>
</dbReference>
<organism evidence="1 2">
    <name type="scientific">Amycolatopsis taiwanensis</name>
    <dbReference type="NCBI Taxonomy" id="342230"/>
    <lineage>
        <taxon>Bacteria</taxon>
        <taxon>Bacillati</taxon>
        <taxon>Actinomycetota</taxon>
        <taxon>Actinomycetes</taxon>
        <taxon>Pseudonocardiales</taxon>
        <taxon>Pseudonocardiaceae</taxon>
        <taxon>Amycolatopsis</taxon>
    </lineage>
</organism>
<dbReference type="AlphaFoldDB" id="A0A9W6RCD9"/>
<evidence type="ECO:0000313" key="2">
    <source>
        <dbReference type="Proteomes" id="UP001165136"/>
    </source>
</evidence>
<dbReference type="EMBL" id="BSTI01000035">
    <property type="protein sequence ID" value="GLY71350.1"/>
    <property type="molecule type" value="Genomic_DNA"/>
</dbReference>
<reference evidence="1" key="1">
    <citation type="submission" date="2023-03" db="EMBL/GenBank/DDBJ databases">
        <title>Amycolatopsis taiwanensis NBRC 103393.</title>
        <authorList>
            <person name="Ichikawa N."/>
            <person name="Sato H."/>
            <person name="Tonouchi N."/>
        </authorList>
    </citation>
    <scope>NUCLEOTIDE SEQUENCE</scope>
    <source>
        <strain evidence="1">NBRC 103393</strain>
    </source>
</reference>